<proteinExistence type="predicted"/>
<evidence type="ECO:0000256" key="2">
    <source>
        <dbReference type="ARBA" id="ARBA00023027"/>
    </source>
</evidence>
<dbReference type="Gene3D" id="3.40.50.720">
    <property type="entry name" value="NAD(P)-binding Rossmann-like Domain"/>
    <property type="match status" value="2"/>
</dbReference>
<accession>A0A1Q9E557</accession>
<dbReference type="InterPro" id="IPR006140">
    <property type="entry name" value="D-isomer_DH_NAD-bd"/>
</dbReference>
<dbReference type="Pfam" id="PF02826">
    <property type="entry name" value="2-Hacid_dh_C"/>
    <property type="match status" value="1"/>
</dbReference>
<keyword evidence="5" id="KW-0670">Pyruvate</keyword>
<dbReference type="GO" id="GO:0051287">
    <property type="term" value="F:NAD binding"/>
    <property type="evidence" value="ECO:0007669"/>
    <property type="project" value="InterPro"/>
</dbReference>
<evidence type="ECO:0000313" key="6">
    <source>
        <dbReference type="Proteomes" id="UP000186817"/>
    </source>
</evidence>
<evidence type="ECO:0000313" key="5">
    <source>
        <dbReference type="EMBL" id="OLQ02562.1"/>
    </source>
</evidence>
<dbReference type="GO" id="GO:0016491">
    <property type="term" value="F:oxidoreductase activity"/>
    <property type="evidence" value="ECO:0007669"/>
    <property type="project" value="UniProtKB-KW"/>
</dbReference>
<dbReference type="AlphaFoldDB" id="A0A1Q9E557"/>
<reference evidence="5 6" key="1">
    <citation type="submission" date="2016-02" db="EMBL/GenBank/DDBJ databases">
        <title>Genome analysis of coral dinoflagellate symbionts highlights evolutionary adaptations to a symbiotic lifestyle.</title>
        <authorList>
            <person name="Aranda M."/>
            <person name="Li Y."/>
            <person name="Liew Y.J."/>
            <person name="Baumgarten S."/>
            <person name="Simakov O."/>
            <person name="Wilson M."/>
            <person name="Piel J."/>
            <person name="Ashoor H."/>
            <person name="Bougouffa S."/>
            <person name="Bajic V.B."/>
            <person name="Ryu T."/>
            <person name="Ravasi T."/>
            <person name="Bayer T."/>
            <person name="Micklem G."/>
            <person name="Kim H."/>
            <person name="Bhak J."/>
            <person name="Lajeunesse T.C."/>
            <person name="Voolstra C.R."/>
        </authorList>
    </citation>
    <scope>NUCLEOTIDE SEQUENCE [LARGE SCALE GENOMIC DNA]</scope>
    <source>
        <strain evidence="5 6">CCMP2467</strain>
    </source>
</reference>
<name>A0A1Q9E557_SYMMI</name>
<protein>
    <submittedName>
        <fullName evidence="5">Glyoxylate/hydroxypyruvate reductase B</fullName>
    </submittedName>
</protein>
<feature type="domain" description="D-isomer specific 2-hydroxyacid dehydrogenase NAD-binding" evidence="4">
    <location>
        <begin position="120"/>
        <end position="295"/>
    </location>
</feature>
<dbReference type="Proteomes" id="UP000186817">
    <property type="component" value="Unassembled WGS sequence"/>
</dbReference>
<comment type="caution">
    <text evidence="5">The sequence shown here is derived from an EMBL/GenBank/DDBJ whole genome shotgun (WGS) entry which is preliminary data.</text>
</comment>
<keyword evidence="1" id="KW-0560">Oxidoreductase</keyword>
<feature type="region of interest" description="Disordered" evidence="3">
    <location>
        <begin position="320"/>
        <end position="348"/>
    </location>
</feature>
<evidence type="ECO:0000256" key="3">
    <source>
        <dbReference type="SAM" id="MobiDB-lite"/>
    </source>
</evidence>
<dbReference type="EMBL" id="LSRX01000261">
    <property type="protein sequence ID" value="OLQ02562.1"/>
    <property type="molecule type" value="Genomic_DNA"/>
</dbReference>
<gene>
    <name evidence="5" type="primary">ghrB</name>
    <name evidence="5" type="ORF">AK812_SmicGene14587</name>
</gene>
<keyword evidence="2" id="KW-0520">NAD</keyword>
<organism evidence="5 6">
    <name type="scientific">Symbiodinium microadriaticum</name>
    <name type="common">Dinoflagellate</name>
    <name type="synonym">Zooxanthella microadriatica</name>
    <dbReference type="NCBI Taxonomy" id="2951"/>
    <lineage>
        <taxon>Eukaryota</taxon>
        <taxon>Sar</taxon>
        <taxon>Alveolata</taxon>
        <taxon>Dinophyceae</taxon>
        <taxon>Suessiales</taxon>
        <taxon>Symbiodiniaceae</taxon>
        <taxon>Symbiodinium</taxon>
    </lineage>
</organism>
<dbReference type="PANTHER" id="PTHR43333:SF1">
    <property type="entry name" value="D-ISOMER SPECIFIC 2-HYDROXYACID DEHYDROGENASE NAD-BINDING DOMAIN-CONTAINING PROTEIN"/>
    <property type="match status" value="1"/>
</dbReference>
<dbReference type="OrthoDB" id="418179at2759"/>
<sequence length="348" mass="38273">MSQSRFLFLGTGNAPSKFFESALCRLQPVYNFHVDVLQSSAAYSALQARHGYDGLLLYNSKDGASILKDQLASERLRWVHCFTAGVDAYLRDATIRKSDIPITNVKSAYSEHLAQFVVFAVLFFAKKAMHFRTSQRAKLWAPTFVEDVKEQSILIVGYGDIGTACAKKLHGLGMTVTGVKSRPESSSDDSRQCAQICEVGQLESLLPTADYVLNLLPLTPATQDFFDAKLFGLMKSSAVYMNFGRGQTNNELDLLASLKAGEIAGAVMDVFKQEPLPADSEFYSLENVFLTPHSADDTKNTHDNAVRVFEQVLQSYLASKESGPHERKPMIAGRGAALPAPQRDGMPL</sequence>
<dbReference type="SUPFAM" id="SSF51735">
    <property type="entry name" value="NAD(P)-binding Rossmann-fold domains"/>
    <property type="match status" value="1"/>
</dbReference>
<dbReference type="PANTHER" id="PTHR43333">
    <property type="entry name" value="2-HACID_DH_C DOMAIN-CONTAINING PROTEIN"/>
    <property type="match status" value="1"/>
</dbReference>
<dbReference type="CDD" id="cd05300">
    <property type="entry name" value="2-Hacid_dh_1"/>
    <property type="match status" value="1"/>
</dbReference>
<dbReference type="InterPro" id="IPR036291">
    <property type="entry name" value="NAD(P)-bd_dom_sf"/>
</dbReference>
<evidence type="ECO:0000259" key="4">
    <source>
        <dbReference type="Pfam" id="PF02826"/>
    </source>
</evidence>
<dbReference type="OMA" id="FWTAWGL"/>
<evidence type="ECO:0000256" key="1">
    <source>
        <dbReference type="ARBA" id="ARBA00023002"/>
    </source>
</evidence>
<keyword evidence="6" id="KW-1185">Reference proteome</keyword>